<organism evidence="1 2">
    <name type="scientific">[Phormidium ambiguum] IAM M-71</name>
    <dbReference type="NCBI Taxonomy" id="454136"/>
    <lineage>
        <taxon>Bacteria</taxon>
        <taxon>Bacillati</taxon>
        <taxon>Cyanobacteriota</taxon>
        <taxon>Cyanophyceae</taxon>
        <taxon>Oscillatoriophycideae</taxon>
        <taxon>Aerosakkonematales</taxon>
        <taxon>Aerosakkonemataceae</taxon>
        <taxon>Floridanema</taxon>
    </lineage>
</organism>
<dbReference type="OrthoDB" id="5522767at2"/>
<dbReference type="Proteomes" id="UP000185860">
    <property type="component" value="Unassembled WGS sequence"/>
</dbReference>
<reference evidence="1 2" key="1">
    <citation type="submission" date="2016-11" db="EMBL/GenBank/DDBJ databases">
        <title>Draft Genome Sequences of Nine Cyanobacterial Strains from Diverse Habitats.</title>
        <authorList>
            <person name="Zhu T."/>
            <person name="Hou S."/>
            <person name="Lu X."/>
            <person name="Hess W.R."/>
        </authorList>
    </citation>
    <scope>NUCLEOTIDE SEQUENCE [LARGE SCALE GENOMIC DNA]</scope>
    <source>
        <strain evidence="1 2">IAM M-71</strain>
    </source>
</reference>
<gene>
    <name evidence="1" type="ORF">NIES2119_08030</name>
</gene>
<dbReference type="InterPro" id="IPR036410">
    <property type="entry name" value="HSP_DnaJ_Cys-rich_dom_sf"/>
</dbReference>
<protein>
    <submittedName>
        <fullName evidence="1">Uncharacterized protein</fullName>
    </submittedName>
</protein>
<evidence type="ECO:0000313" key="1">
    <source>
        <dbReference type="EMBL" id="OKH39068.1"/>
    </source>
</evidence>
<dbReference type="EMBL" id="MRCE01000006">
    <property type="protein sequence ID" value="OKH39068.1"/>
    <property type="molecule type" value="Genomic_DNA"/>
</dbReference>
<sequence>MAKKVYRTGEIKEEHELDLYFREFECPGCGGHGQVHYDLTWLTGEEGWEHCNECEGSGKLFLEDCRPCKYCGNKIYFEKINDKWKPFNAGDDSPHRCYKVTKTLSYKAYEFTLPSGDQPSLMIE</sequence>
<accession>A0A1U7INX5</accession>
<name>A0A1U7INX5_9CYAN</name>
<dbReference type="Gene3D" id="2.10.230.10">
    <property type="entry name" value="Heat shock protein DnaJ, cysteine-rich domain"/>
    <property type="match status" value="1"/>
</dbReference>
<dbReference type="RefSeq" id="WP_073592930.1">
    <property type="nucleotide sequence ID" value="NZ_MRCE01000006.1"/>
</dbReference>
<proteinExistence type="predicted"/>
<comment type="caution">
    <text evidence="1">The sequence shown here is derived from an EMBL/GenBank/DDBJ whole genome shotgun (WGS) entry which is preliminary data.</text>
</comment>
<dbReference type="AlphaFoldDB" id="A0A1U7INX5"/>
<dbReference type="STRING" id="454136.NIES2119_08030"/>
<evidence type="ECO:0000313" key="2">
    <source>
        <dbReference type="Proteomes" id="UP000185860"/>
    </source>
</evidence>
<dbReference type="SUPFAM" id="SSF57938">
    <property type="entry name" value="DnaJ/Hsp40 cysteine-rich domain"/>
    <property type="match status" value="1"/>
</dbReference>